<sequence>MPPNATNVQPPSAQAGRVPNLTYRNASPEKDPGPLRDISNLDDDPVSDNHKGKGKEPDVEEDAAEGQGKPRLTIKQLREAAQNAVQTQQEQEEQPTSPQPQQRKRSSIFGSLFQVKEPTQVALNQVAAQMKAQHGSTNPTKVPNVRLEKMPEYVPKVNTKWDGIPESVKKIEKEKKARDKGQASKQDTLGFSDYSMYQNRGRGQLNSRNSSSTTGSFGSRGRSSGSYSNSARPHFYAHSVNSSGDLASQQRTDRPPHRAASLHSQAASNTSEASFPGPSPEIPRLAGLAPIDEPPSPQSRLSPGIDTVPARLTSPSATPQDKSPLAPSGWDSLDLYSQQTADISGRDKVTLTSPGPGVLGPPTALKSTRKSVASGFIGGEARGLLISDDEDNDKGGAPRSDLPLRNRDAGGRSPATPLPAGPQKPSQEKQIDNSRSRLALRLRDDDTPREKKKSPVGSPRHASESGVSSPRTKLSKSFSLLGKGKEKKAT</sequence>
<organism evidence="2 3">
    <name type="scientific">Exophiala viscosa</name>
    <dbReference type="NCBI Taxonomy" id="2486360"/>
    <lineage>
        <taxon>Eukaryota</taxon>
        <taxon>Fungi</taxon>
        <taxon>Dikarya</taxon>
        <taxon>Ascomycota</taxon>
        <taxon>Pezizomycotina</taxon>
        <taxon>Eurotiomycetes</taxon>
        <taxon>Chaetothyriomycetidae</taxon>
        <taxon>Chaetothyriales</taxon>
        <taxon>Herpotrichiellaceae</taxon>
        <taxon>Exophiala</taxon>
    </lineage>
</organism>
<feature type="compositionally biased region" description="Low complexity" evidence="1">
    <location>
        <begin position="86"/>
        <end position="101"/>
    </location>
</feature>
<feature type="compositionally biased region" description="Polar residues" evidence="1">
    <location>
        <begin position="239"/>
        <end position="250"/>
    </location>
</feature>
<feature type="compositionally biased region" description="Low complexity" evidence="1">
    <location>
        <begin position="206"/>
        <end position="230"/>
    </location>
</feature>
<dbReference type="AlphaFoldDB" id="A0AAN6DYN4"/>
<accession>A0AAN6DYN4</accession>
<feature type="compositionally biased region" description="Basic and acidic residues" evidence="1">
    <location>
        <begin position="47"/>
        <end position="57"/>
    </location>
</feature>
<evidence type="ECO:0000313" key="2">
    <source>
        <dbReference type="EMBL" id="KAI1613340.1"/>
    </source>
</evidence>
<feature type="compositionally biased region" description="Polar residues" evidence="1">
    <location>
        <begin position="262"/>
        <end position="273"/>
    </location>
</feature>
<feature type="region of interest" description="Disordered" evidence="1">
    <location>
        <begin position="128"/>
        <end position="147"/>
    </location>
</feature>
<feature type="compositionally biased region" description="Basic and acidic residues" evidence="1">
    <location>
        <begin position="426"/>
        <end position="449"/>
    </location>
</feature>
<feature type="region of interest" description="Disordered" evidence="1">
    <location>
        <begin position="1"/>
        <end position="110"/>
    </location>
</feature>
<evidence type="ECO:0000256" key="1">
    <source>
        <dbReference type="SAM" id="MobiDB-lite"/>
    </source>
</evidence>
<keyword evidence="3" id="KW-1185">Reference proteome</keyword>
<reference evidence="2" key="1">
    <citation type="journal article" date="2022" name="bioRxiv">
        <title>Deciphering the potential niche of two novel black yeast fungi from a biological soil crust based on their genomes, phenotypes, and melanin regulation.</title>
        <authorList>
            <consortium name="DOE Joint Genome Institute"/>
            <person name="Carr E.C."/>
            <person name="Barton Q."/>
            <person name="Grambo S."/>
            <person name="Sullivan M."/>
            <person name="Renfro C.M."/>
            <person name="Kuo A."/>
            <person name="Pangilinan J."/>
            <person name="Lipzen A."/>
            <person name="Keymanesh K."/>
            <person name="Savage E."/>
            <person name="Barry K."/>
            <person name="Grigoriev I.V."/>
            <person name="Riekhof W.R."/>
            <person name="Harris S.S."/>
        </authorList>
    </citation>
    <scope>NUCLEOTIDE SEQUENCE</scope>
    <source>
        <strain evidence="2">JF 03-4F</strain>
    </source>
</reference>
<name>A0AAN6DYN4_9EURO</name>
<feature type="compositionally biased region" description="Basic and acidic residues" evidence="1">
    <location>
        <begin position="172"/>
        <end position="182"/>
    </location>
</feature>
<feature type="compositionally biased region" description="Polar residues" evidence="1">
    <location>
        <begin position="1"/>
        <end position="12"/>
    </location>
</feature>
<gene>
    <name evidence="2" type="ORF">EDD36DRAFT_262674</name>
</gene>
<evidence type="ECO:0000313" key="3">
    <source>
        <dbReference type="Proteomes" id="UP001203852"/>
    </source>
</evidence>
<feature type="compositionally biased region" description="Polar residues" evidence="1">
    <location>
        <begin position="465"/>
        <end position="478"/>
    </location>
</feature>
<dbReference type="Proteomes" id="UP001203852">
    <property type="component" value="Unassembled WGS sequence"/>
</dbReference>
<feature type="region of interest" description="Disordered" evidence="1">
    <location>
        <begin position="172"/>
        <end position="490"/>
    </location>
</feature>
<comment type="caution">
    <text evidence="2">The sequence shown here is derived from an EMBL/GenBank/DDBJ whole genome shotgun (WGS) entry which is preliminary data.</text>
</comment>
<proteinExistence type="predicted"/>
<dbReference type="EMBL" id="MU404354">
    <property type="protein sequence ID" value="KAI1613340.1"/>
    <property type="molecule type" value="Genomic_DNA"/>
</dbReference>
<protein>
    <submittedName>
        <fullName evidence="2">Uncharacterized protein</fullName>
    </submittedName>
</protein>